<keyword evidence="3" id="KW-0479">Metal-binding</keyword>
<dbReference type="SUPFAM" id="SSF90209">
    <property type="entry name" value="Ran binding protein zinc finger-like"/>
    <property type="match status" value="2"/>
</dbReference>
<name>A0A061RCX1_9CHLO</name>
<dbReference type="SMART" id="SM00547">
    <property type="entry name" value="ZnF_RBZ"/>
    <property type="match status" value="2"/>
</dbReference>
<dbReference type="EMBL" id="GBEZ01015354">
    <property type="protein sequence ID" value="JAC70802.1"/>
    <property type="molecule type" value="Transcribed_RNA"/>
</dbReference>
<sequence length="385" mass="41657">MAFDSYNNTLQFDCPNTDTIYFSGLPTDITEDEVAKFFGQLGTIKMDKKKRPPAPKVWLYKDKETGVLKGDGTIAFEDPFAAGSAVSWFNGTEFRGNKISVSLAQRKGQEPPSWGGGGGGRSRGYGGRGGGGGYGGDRRGYDDRRGGGYQDHRGGYGRDRGGYDGGRGGGYDGGRGGGYDGGRGGGGYDRGMGGYEGGYGPDPRYDQPPPSRYDQEPPQRVSDQGGRFEGGGRGGPPPPKEMREGDWLCECGNTNFAFRGKCNRCQAPRPSGGSSRGDDGGRGRGRDDRAKVTAAPQGPAGLFSPDDWACPSCGNMNWARRPRCNLCNTSKPGTTDTKREGTAGGFKEIDHREIEEARERRRQYEEADEYDDFGRLKKKFRSGRH</sequence>
<organism evidence="14">
    <name type="scientific">Tetraselmis sp. GSL018</name>
    <dbReference type="NCBI Taxonomy" id="582737"/>
    <lineage>
        <taxon>Eukaryota</taxon>
        <taxon>Viridiplantae</taxon>
        <taxon>Chlorophyta</taxon>
        <taxon>core chlorophytes</taxon>
        <taxon>Chlorodendrophyceae</taxon>
        <taxon>Chlorodendrales</taxon>
        <taxon>Chlorodendraceae</taxon>
        <taxon>Tetraselmis</taxon>
    </lineage>
</organism>
<feature type="compositionally biased region" description="Basic and acidic residues" evidence="11">
    <location>
        <begin position="276"/>
        <end position="291"/>
    </location>
</feature>
<dbReference type="Pfam" id="PF00641">
    <property type="entry name" value="Zn_ribbon_RanBP"/>
    <property type="match status" value="2"/>
</dbReference>
<dbReference type="GO" id="GO:0005634">
    <property type="term" value="C:nucleus"/>
    <property type="evidence" value="ECO:0007669"/>
    <property type="project" value="UniProtKB-SubCell"/>
</dbReference>
<feature type="region of interest" description="Disordered" evidence="11">
    <location>
        <begin position="262"/>
        <end position="306"/>
    </location>
</feature>
<dbReference type="Gene3D" id="4.10.1060.10">
    <property type="entry name" value="Zinc finger, RanBP2-type"/>
    <property type="match status" value="2"/>
</dbReference>
<evidence type="ECO:0000256" key="4">
    <source>
        <dbReference type="ARBA" id="ARBA00022737"/>
    </source>
</evidence>
<feature type="compositionally biased region" description="Gly residues" evidence="11">
    <location>
        <begin position="163"/>
        <end position="200"/>
    </location>
</feature>
<evidence type="ECO:0000256" key="11">
    <source>
        <dbReference type="SAM" id="MobiDB-lite"/>
    </source>
</evidence>
<evidence type="ECO:0000313" key="14">
    <source>
        <dbReference type="EMBL" id="JAC70802.1"/>
    </source>
</evidence>
<comment type="similarity">
    <text evidence="2">Belongs to the RRM TET family.</text>
</comment>
<evidence type="ECO:0000256" key="3">
    <source>
        <dbReference type="ARBA" id="ARBA00022723"/>
    </source>
</evidence>
<evidence type="ECO:0000256" key="9">
    <source>
        <dbReference type="PROSITE-ProRule" id="PRU00176"/>
    </source>
</evidence>
<protein>
    <submittedName>
        <fullName evidence="14">RNA-binding protein FUS</fullName>
    </submittedName>
</protein>
<dbReference type="InterPro" id="IPR000504">
    <property type="entry name" value="RRM_dom"/>
</dbReference>
<keyword evidence="7 9" id="KW-0694">RNA-binding</keyword>
<evidence type="ECO:0000256" key="6">
    <source>
        <dbReference type="ARBA" id="ARBA00022833"/>
    </source>
</evidence>
<dbReference type="InterPro" id="IPR001876">
    <property type="entry name" value="Znf_RanBP2"/>
</dbReference>
<gene>
    <name evidence="14" type="primary">TLS</name>
    <name evidence="14" type="ORF">TSPGSL018_3318</name>
</gene>
<feature type="domain" description="RRM" evidence="12">
    <location>
        <begin position="18"/>
        <end position="106"/>
    </location>
</feature>
<proteinExistence type="inferred from homology"/>
<evidence type="ECO:0000256" key="2">
    <source>
        <dbReference type="ARBA" id="ARBA00008448"/>
    </source>
</evidence>
<dbReference type="InterPro" id="IPR034870">
    <property type="entry name" value="TET_fam"/>
</dbReference>
<dbReference type="PANTHER" id="PTHR23238">
    <property type="entry name" value="RNA BINDING PROTEIN"/>
    <property type="match status" value="1"/>
</dbReference>
<reference evidence="14" key="1">
    <citation type="submission" date="2014-05" db="EMBL/GenBank/DDBJ databases">
        <title>The transcriptome of the halophilic microalga Tetraselmis sp. GSL018 isolated from the Great Salt Lake, Utah.</title>
        <authorList>
            <person name="Jinkerson R.E."/>
            <person name="D'Adamo S."/>
            <person name="Posewitz M.C."/>
        </authorList>
    </citation>
    <scope>NUCLEOTIDE SEQUENCE</scope>
    <source>
        <strain evidence="14">GSL018</strain>
    </source>
</reference>
<dbReference type="CDD" id="cd12534">
    <property type="entry name" value="RRM_SARFH"/>
    <property type="match status" value="1"/>
</dbReference>
<feature type="compositionally biased region" description="Basic and acidic residues" evidence="11">
    <location>
        <begin position="336"/>
        <end position="345"/>
    </location>
</feature>
<dbReference type="InterPro" id="IPR012677">
    <property type="entry name" value="Nucleotide-bd_a/b_plait_sf"/>
</dbReference>
<dbReference type="GO" id="GO:0006355">
    <property type="term" value="P:regulation of DNA-templated transcription"/>
    <property type="evidence" value="ECO:0007669"/>
    <property type="project" value="InterPro"/>
</dbReference>
<evidence type="ECO:0000256" key="10">
    <source>
        <dbReference type="PROSITE-ProRule" id="PRU00322"/>
    </source>
</evidence>
<dbReference type="SMART" id="SM00360">
    <property type="entry name" value="RRM"/>
    <property type="match status" value="1"/>
</dbReference>
<comment type="subcellular location">
    <subcellularLocation>
        <location evidence="1">Nucleus</location>
    </subcellularLocation>
</comment>
<dbReference type="PROSITE" id="PS50102">
    <property type="entry name" value="RRM"/>
    <property type="match status" value="1"/>
</dbReference>
<accession>A0A061RCX1</accession>
<evidence type="ECO:0000256" key="7">
    <source>
        <dbReference type="ARBA" id="ARBA00022884"/>
    </source>
</evidence>
<feature type="compositionally biased region" description="Polar residues" evidence="11">
    <location>
        <begin position="326"/>
        <end position="335"/>
    </location>
</feature>
<dbReference type="AlphaFoldDB" id="A0A061RCX1"/>
<dbReference type="InterPro" id="IPR035979">
    <property type="entry name" value="RBD_domain_sf"/>
</dbReference>
<dbReference type="InterPro" id="IPR036443">
    <property type="entry name" value="Znf_RanBP2_sf"/>
</dbReference>
<evidence type="ECO:0000256" key="5">
    <source>
        <dbReference type="ARBA" id="ARBA00022771"/>
    </source>
</evidence>
<dbReference type="GO" id="GO:0003723">
    <property type="term" value="F:RNA binding"/>
    <property type="evidence" value="ECO:0007669"/>
    <property type="project" value="UniProtKB-UniRule"/>
</dbReference>
<dbReference type="PROSITE" id="PS50199">
    <property type="entry name" value="ZF_RANBP2_2"/>
    <property type="match status" value="2"/>
</dbReference>
<evidence type="ECO:0000256" key="1">
    <source>
        <dbReference type="ARBA" id="ARBA00004123"/>
    </source>
</evidence>
<dbReference type="Gene3D" id="3.30.70.330">
    <property type="match status" value="1"/>
</dbReference>
<dbReference type="FunFam" id="4.10.1060.10:FF:000004">
    <property type="entry name" value="Zinc finger Ran-binding domain-containing protein 2"/>
    <property type="match status" value="1"/>
</dbReference>
<feature type="region of interest" description="Disordered" evidence="11">
    <location>
        <begin position="324"/>
        <end position="345"/>
    </location>
</feature>
<dbReference type="PROSITE" id="PS01358">
    <property type="entry name" value="ZF_RANBP2_1"/>
    <property type="match status" value="1"/>
</dbReference>
<keyword evidence="6" id="KW-0862">Zinc</keyword>
<keyword evidence="5 10" id="KW-0863">Zinc-finger</keyword>
<feature type="domain" description="RanBP2-type" evidence="13">
    <location>
        <begin position="304"/>
        <end position="333"/>
    </location>
</feature>
<keyword evidence="4" id="KW-0677">Repeat</keyword>
<evidence type="ECO:0000259" key="13">
    <source>
        <dbReference type="PROSITE" id="PS50199"/>
    </source>
</evidence>
<dbReference type="SUPFAM" id="SSF54928">
    <property type="entry name" value="RNA-binding domain, RBD"/>
    <property type="match status" value="1"/>
</dbReference>
<dbReference type="GO" id="GO:0008270">
    <property type="term" value="F:zinc ion binding"/>
    <property type="evidence" value="ECO:0007669"/>
    <property type="project" value="UniProtKB-KW"/>
</dbReference>
<keyword evidence="8" id="KW-0539">Nucleus</keyword>
<feature type="compositionally biased region" description="Basic and acidic residues" evidence="11">
    <location>
        <begin position="136"/>
        <end position="162"/>
    </location>
</feature>
<dbReference type="Pfam" id="PF00076">
    <property type="entry name" value="RRM_1"/>
    <property type="match status" value="1"/>
</dbReference>
<feature type="compositionally biased region" description="Gly residues" evidence="11">
    <location>
        <begin position="114"/>
        <end position="135"/>
    </location>
</feature>
<evidence type="ECO:0000259" key="12">
    <source>
        <dbReference type="PROSITE" id="PS50102"/>
    </source>
</evidence>
<evidence type="ECO:0000256" key="8">
    <source>
        <dbReference type="ARBA" id="ARBA00023242"/>
    </source>
</evidence>
<feature type="domain" description="RanBP2-type" evidence="13">
    <location>
        <begin position="243"/>
        <end position="271"/>
    </location>
</feature>
<feature type="region of interest" description="Disordered" evidence="11">
    <location>
        <begin position="103"/>
        <end position="246"/>
    </location>
</feature>